<accession>A0ABP8FSE9</accession>
<comment type="caution">
    <text evidence="1">The sequence shown here is derived from an EMBL/GenBank/DDBJ whole genome shotgun (WGS) entry which is preliminary data.</text>
</comment>
<sequence length="138" mass="16005">MLLTLPKVYYESHTVTIKYDEEQSLGMAVWQGKLRSEEIREAILLCAYVVERYGLTRWLADNRKMRAFSQEDQLWILQNAVPQILTGSLRRMATVVSEDVQHVESIAQIIERAGDTANLVLCDFREQEAAVEWLLQDF</sequence>
<dbReference type="Proteomes" id="UP001501844">
    <property type="component" value="Unassembled WGS sequence"/>
</dbReference>
<name>A0ABP8FSE9_9BACT</name>
<protein>
    <recommendedName>
        <fullName evidence="3">SpoIIAA-like</fullName>
    </recommendedName>
</protein>
<dbReference type="RefSeq" id="WP_345167251.1">
    <property type="nucleotide sequence ID" value="NZ_BAABGX010000002.1"/>
</dbReference>
<gene>
    <name evidence="1" type="ORF">GCM10023183_27580</name>
</gene>
<evidence type="ECO:0000313" key="2">
    <source>
        <dbReference type="Proteomes" id="UP001501844"/>
    </source>
</evidence>
<reference evidence="2" key="1">
    <citation type="journal article" date="2019" name="Int. J. Syst. Evol. Microbiol.">
        <title>The Global Catalogue of Microorganisms (GCM) 10K type strain sequencing project: providing services to taxonomists for standard genome sequencing and annotation.</title>
        <authorList>
            <consortium name="The Broad Institute Genomics Platform"/>
            <consortium name="The Broad Institute Genome Sequencing Center for Infectious Disease"/>
            <person name="Wu L."/>
            <person name="Ma J."/>
        </authorList>
    </citation>
    <scope>NUCLEOTIDE SEQUENCE [LARGE SCALE GENOMIC DNA]</scope>
    <source>
        <strain evidence="2">JCM 17917</strain>
    </source>
</reference>
<dbReference type="EMBL" id="BAABGX010000002">
    <property type="protein sequence ID" value="GAA4310017.1"/>
    <property type="molecule type" value="Genomic_DNA"/>
</dbReference>
<proteinExistence type="predicted"/>
<evidence type="ECO:0000313" key="1">
    <source>
        <dbReference type="EMBL" id="GAA4310017.1"/>
    </source>
</evidence>
<organism evidence="1 2">
    <name type="scientific">Nibribacter koreensis</name>
    <dbReference type="NCBI Taxonomy" id="1084519"/>
    <lineage>
        <taxon>Bacteria</taxon>
        <taxon>Pseudomonadati</taxon>
        <taxon>Bacteroidota</taxon>
        <taxon>Cytophagia</taxon>
        <taxon>Cytophagales</taxon>
        <taxon>Hymenobacteraceae</taxon>
        <taxon>Nibribacter</taxon>
    </lineage>
</organism>
<evidence type="ECO:0008006" key="3">
    <source>
        <dbReference type="Google" id="ProtNLM"/>
    </source>
</evidence>
<keyword evidence="2" id="KW-1185">Reference proteome</keyword>